<dbReference type="AlphaFoldDB" id="A0A645EXH7"/>
<name>A0A645EXH7_9ZZZZ</name>
<organism evidence="2">
    <name type="scientific">bioreactor metagenome</name>
    <dbReference type="NCBI Taxonomy" id="1076179"/>
    <lineage>
        <taxon>unclassified sequences</taxon>
        <taxon>metagenomes</taxon>
        <taxon>ecological metagenomes</taxon>
    </lineage>
</organism>
<accession>A0A645EXH7</accession>
<comment type="caution">
    <text evidence="2">The sequence shown here is derived from an EMBL/GenBank/DDBJ whole genome shotgun (WGS) entry which is preliminary data.</text>
</comment>
<sequence length="230" mass="26211">MSKKLKWMVKVISVFLCILLITEILPMQVFAENLNTVTEGTLTEPETETEKEKAVSPIVAEEESLREEYKKYFRCEDGSYMVAVYPDPVHYKENGVWEDIDNSLVASEGSKTDVFKDKVRYKTKKGACDISVPETLGGDNWISLSKGNYTVKLGLKQSQETKQTAEIKNEDQQTSKQLKASKKTTAQKNTEKMSLGKIRSSVTYQDVYDETDLEYIVSPYTVKEKKTRDL</sequence>
<evidence type="ECO:0000256" key="1">
    <source>
        <dbReference type="SAM" id="MobiDB-lite"/>
    </source>
</evidence>
<gene>
    <name evidence="2" type="ORF">SDC9_153196</name>
</gene>
<feature type="compositionally biased region" description="Polar residues" evidence="1">
    <location>
        <begin position="174"/>
        <end position="188"/>
    </location>
</feature>
<feature type="compositionally biased region" description="Basic and acidic residues" evidence="1">
    <location>
        <begin position="164"/>
        <end position="173"/>
    </location>
</feature>
<reference evidence="2" key="1">
    <citation type="submission" date="2019-08" db="EMBL/GenBank/DDBJ databases">
        <authorList>
            <person name="Kucharzyk K."/>
            <person name="Murdoch R.W."/>
            <person name="Higgins S."/>
            <person name="Loffler F."/>
        </authorList>
    </citation>
    <scope>NUCLEOTIDE SEQUENCE</scope>
</reference>
<evidence type="ECO:0000313" key="2">
    <source>
        <dbReference type="EMBL" id="MPN05942.1"/>
    </source>
</evidence>
<dbReference type="EMBL" id="VSSQ01051826">
    <property type="protein sequence ID" value="MPN05942.1"/>
    <property type="molecule type" value="Genomic_DNA"/>
</dbReference>
<proteinExistence type="predicted"/>
<feature type="region of interest" description="Disordered" evidence="1">
    <location>
        <begin position="164"/>
        <end position="195"/>
    </location>
</feature>
<protein>
    <submittedName>
        <fullName evidence="2">Uncharacterized protein</fullName>
    </submittedName>
</protein>